<accession>A0A9D4Y5W1</accession>
<evidence type="ECO:0000313" key="1">
    <source>
        <dbReference type="EMBL" id="KAI5432409.1"/>
    </source>
</evidence>
<proteinExistence type="predicted"/>
<name>A0A9D4Y5W1_PEA</name>
<gene>
    <name evidence="1" type="ORF">KIW84_036231</name>
</gene>
<dbReference type="AlphaFoldDB" id="A0A9D4Y5W1"/>
<keyword evidence="2" id="KW-1185">Reference proteome</keyword>
<sequence>MSRSDFKSNSPDLIDDNSVTPLYDFDNSIYHAKEEGEEDCDLLELARHRGGQKVKVGAALEANVESRRVSLLKEYVDTFAWSYQDMPGLDTNTVVHRLPLREDCPPVKQKPVLEKDENGENVCGLPGCEQSWPEGWFPVTSRWCVGG</sequence>
<reference evidence="1 2" key="1">
    <citation type="journal article" date="2022" name="Nat. Genet.">
        <title>Improved pea reference genome and pan-genome highlight genomic features and evolutionary characteristics.</title>
        <authorList>
            <person name="Yang T."/>
            <person name="Liu R."/>
            <person name="Luo Y."/>
            <person name="Hu S."/>
            <person name="Wang D."/>
            <person name="Wang C."/>
            <person name="Pandey M.K."/>
            <person name="Ge S."/>
            <person name="Xu Q."/>
            <person name="Li N."/>
            <person name="Li G."/>
            <person name="Huang Y."/>
            <person name="Saxena R.K."/>
            <person name="Ji Y."/>
            <person name="Li M."/>
            <person name="Yan X."/>
            <person name="He Y."/>
            <person name="Liu Y."/>
            <person name="Wang X."/>
            <person name="Xiang C."/>
            <person name="Varshney R.K."/>
            <person name="Ding H."/>
            <person name="Gao S."/>
            <person name="Zong X."/>
        </authorList>
    </citation>
    <scope>NUCLEOTIDE SEQUENCE [LARGE SCALE GENOMIC DNA]</scope>
    <source>
        <strain evidence="1 2">cv. Zhongwan 6</strain>
    </source>
</reference>
<organism evidence="1 2">
    <name type="scientific">Pisum sativum</name>
    <name type="common">Garden pea</name>
    <name type="synonym">Lathyrus oleraceus</name>
    <dbReference type="NCBI Taxonomy" id="3888"/>
    <lineage>
        <taxon>Eukaryota</taxon>
        <taxon>Viridiplantae</taxon>
        <taxon>Streptophyta</taxon>
        <taxon>Embryophyta</taxon>
        <taxon>Tracheophyta</taxon>
        <taxon>Spermatophyta</taxon>
        <taxon>Magnoliopsida</taxon>
        <taxon>eudicotyledons</taxon>
        <taxon>Gunneridae</taxon>
        <taxon>Pentapetalae</taxon>
        <taxon>rosids</taxon>
        <taxon>fabids</taxon>
        <taxon>Fabales</taxon>
        <taxon>Fabaceae</taxon>
        <taxon>Papilionoideae</taxon>
        <taxon>50 kb inversion clade</taxon>
        <taxon>NPAAA clade</taxon>
        <taxon>Hologalegina</taxon>
        <taxon>IRL clade</taxon>
        <taxon>Fabeae</taxon>
        <taxon>Lathyrus</taxon>
    </lineage>
</organism>
<dbReference type="EMBL" id="JAMSHJ010000003">
    <property type="protein sequence ID" value="KAI5432409.1"/>
    <property type="molecule type" value="Genomic_DNA"/>
</dbReference>
<dbReference type="Gramene" id="Psat03G0623100-T1">
    <property type="protein sequence ID" value="KAI5432409.1"/>
    <property type="gene ID" value="KIW84_036231"/>
</dbReference>
<comment type="caution">
    <text evidence="1">The sequence shown here is derived from an EMBL/GenBank/DDBJ whole genome shotgun (WGS) entry which is preliminary data.</text>
</comment>
<protein>
    <submittedName>
        <fullName evidence="1">Uncharacterized protein</fullName>
    </submittedName>
</protein>
<evidence type="ECO:0000313" key="2">
    <source>
        <dbReference type="Proteomes" id="UP001058974"/>
    </source>
</evidence>
<dbReference type="Proteomes" id="UP001058974">
    <property type="component" value="Chromosome 3"/>
</dbReference>